<keyword evidence="1" id="KW-1133">Transmembrane helix</keyword>
<dbReference type="GO" id="GO:0004519">
    <property type="term" value="F:endonuclease activity"/>
    <property type="evidence" value="ECO:0007669"/>
    <property type="project" value="UniProtKB-KW"/>
</dbReference>
<dbReference type="STRING" id="1776.BHQ18_05160"/>
<feature type="transmembrane region" description="Helical" evidence="1">
    <location>
        <begin position="61"/>
        <end position="82"/>
    </location>
</feature>
<comment type="caution">
    <text evidence="3">The sequence shown here is derived from an EMBL/GenBank/DDBJ whole genome shotgun (WGS) entry which is preliminary data.</text>
</comment>
<keyword evidence="3" id="KW-0378">Hydrolase</keyword>
<sequence>MIRMAATALGALAFLVALAGLLARYLPIGHEAVLVLAAAAPYLTPAGVVAMVLFAVARRWLATIVAALLCIVMLAVLIPRFLGPEQPTEPTVAVRVLTANLGMGRADARAVTELADAAADVLVVQEMTPEAAAAMSAAGLDRGFPHRVIDPRPMAAGIGVWSRYPITSSAAINGYQMPMLSARIRVAGVRDEVTVLGVHMAAPLVQPLHWFSGDIEQLPQTMAALARDAGSGAVIVAGDLNATYDMRPFRRLLDEGYRDAVEQAGGGLARSYPSRPWRPAVVGIDHVLVRNCTATAAYTVAVRGSDHRALATTVAIPVDP</sequence>
<dbReference type="AlphaFoldDB" id="A0A1E3RPZ3"/>
<evidence type="ECO:0000313" key="4">
    <source>
        <dbReference type="Proteomes" id="UP000094053"/>
    </source>
</evidence>
<evidence type="ECO:0000259" key="2">
    <source>
        <dbReference type="Pfam" id="PF03372"/>
    </source>
</evidence>
<evidence type="ECO:0000313" key="3">
    <source>
        <dbReference type="EMBL" id="ODQ91482.1"/>
    </source>
</evidence>
<dbReference type="EMBL" id="MIHA01000003">
    <property type="protein sequence ID" value="ODQ91482.1"/>
    <property type="molecule type" value="Genomic_DNA"/>
</dbReference>
<organism evidence="3 4">
    <name type="scientific">Mycolicibacterium flavescens</name>
    <name type="common">Mycobacterium flavescens</name>
    <dbReference type="NCBI Taxonomy" id="1776"/>
    <lineage>
        <taxon>Bacteria</taxon>
        <taxon>Bacillati</taxon>
        <taxon>Actinomycetota</taxon>
        <taxon>Actinomycetes</taxon>
        <taxon>Mycobacteriales</taxon>
        <taxon>Mycobacteriaceae</taxon>
        <taxon>Mycolicibacterium</taxon>
    </lineage>
</organism>
<keyword evidence="1" id="KW-0472">Membrane</keyword>
<gene>
    <name evidence="3" type="ORF">BHQ18_05160</name>
</gene>
<keyword evidence="1" id="KW-0812">Transmembrane</keyword>
<feature type="transmembrane region" description="Helical" evidence="1">
    <location>
        <begin position="33"/>
        <end position="54"/>
    </location>
</feature>
<evidence type="ECO:0000256" key="1">
    <source>
        <dbReference type="SAM" id="Phobius"/>
    </source>
</evidence>
<feature type="domain" description="Endonuclease/exonuclease/phosphatase" evidence="2">
    <location>
        <begin position="97"/>
        <end position="307"/>
    </location>
</feature>
<dbReference type="InterPro" id="IPR036691">
    <property type="entry name" value="Endo/exonu/phosph_ase_sf"/>
</dbReference>
<protein>
    <submittedName>
        <fullName evidence="3">Endonuclease</fullName>
    </submittedName>
</protein>
<keyword evidence="3" id="KW-0255">Endonuclease</keyword>
<accession>A0A1E3RPZ3</accession>
<dbReference type="SUPFAM" id="SSF56219">
    <property type="entry name" value="DNase I-like"/>
    <property type="match status" value="1"/>
</dbReference>
<proteinExistence type="predicted"/>
<keyword evidence="4" id="KW-1185">Reference proteome</keyword>
<reference evidence="4" key="1">
    <citation type="submission" date="2016-09" db="EMBL/GenBank/DDBJ databases">
        <authorList>
            <person name="Greninger A.L."/>
            <person name="Jerome K.R."/>
            <person name="Mcnair B."/>
            <person name="Wallis C."/>
            <person name="Fang F."/>
        </authorList>
    </citation>
    <scope>NUCLEOTIDE SEQUENCE [LARGE SCALE GENOMIC DNA]</scope>
    <source>
        <strain evidence="4">M6</strain>
    </source>
</reference>
<dbReference type="Proteomes" id="UP000094053">
    <property type="component" value="Unassembled WGS sequence"/>
</dbReference>
<name>A0A1E3RPZ3_MYCFV</name>
<dbReference type="Gene3D" id="3.60.10.10">
    <property type="entry name" value="Endonuclease/exonuclease/phosphatase"/>
    <property type="match status" value="1"/>
</dbReference>
<dbReference type="InterPro" id="IPR005135">
    <property type="entry name" value="Endo/exonuclease/phosphatase"/>
</dbReference>
<keyword evidence="3" id="KW-0540">Nuclease</keyword>
<dbReference type="Pfam" id="PF03372">
    <property type="entry name" value="Exo_endo_phos"/>
    <property type="match status" value="1"/>
</dbReference>
<dbReference type="OrthoDB" id="2340043at2"/>